<protein>
    <recommendedName>
        <fullName evidence="2">RAMA domain-containing protein</fullName>
    </recommendedName>
</protein>
<comment type="caution">
    <text evidence="3">The sequence shown here is derived from an EMBL/GenBank/DDBJ whole genome shotgun (WGS) entry which is preliminary data.</text>
</comment>
<gene>
    <name evidence="3" type="ORF">ATL42_3175</name>
</gene>
<feature type="region of interest" description="Disordered" evidence="1">
    <location>
        <begin position="478"/>
        <end position="562"/>
    </location>
</feature>
<feature type="compositionally biased region" description="Low complexity" evidence="1">
    <location>
        <begin position="358"/>
        <end position="371"/>
    </location>
</feature>
<dbReference type="OrthoDB" id="5149322at2"/>
<dbReference type="Pfam" id="PF18755">
    <property type="entry name" value="RAMA"/>
    <property type="match status" value="1"/>
</dbReference>
<dbReference type="RefSeq" id="WP_143556794.1">
    <property type="nucleotide sequence ID" value="NZ_PDJG01000001.1"/>
</dbReference>
<organism evidence="3 4">
    <name type="scientific">Sanguibacter antarcticus</name>
    <dbReference type="NCBI Taxonomy" id="372484"/>
    <lineage>
        <taxon>Bacteria</taxon>
        <taxon>Bacillati</taxon>
        <taxon>Actinomycetota</taxon>
        <taxon>Actinomycetes</taxon>
        <taxon>Micrococcales</taxon>
        <taxon>Sanguibacteraceae</taxon>
        <taxon>Sanguibacter</taxon>
    </lineage>
</organism>
<reference evidence="3 4" key="1">
    <citation type="submission" date="2017-10" db="EMBL/GenBank/DDBJ databases">
        <title>Sequencing the genomes of 1000 actinobacteria strains.</title>
        <authorList>
            <person name="Klenk H.-P."/>
        </authorList>
    </citation>
    <scope>NUCLEOTIDE SEQUENCE [LARGE SCALE GENOMIC DNA]</scope>
    <source>
        <strain evidence="3 4">DSM 18966</strain>
    </source>
</reference>
<dbReference type="AlphaFoldDB" id="A0A2A9E8S8"/>
<dbReference type="InterPro" id="IPR040843">
    <property type="entry name" value="RAMA"/>
</dbReference>
<evidence type="ECO:0000259" key="2">
    <source>
        <dbReference type="Pfam" id="PF18755"/>
    </source>
</evidence>
<feature type="compositionally biased region" description="Basic and acidic residues" evidence="1">
    <location>
        <begin position="489"/>
        <end position="530"/>
    </location>
</feature>
<dbReference type="Proteomes" id="UP000225548">
    <property type="component" value="Unassembled WGS sequence"/>
</dbReference>
<feature type="region of interest" description="Disordered" evidence="1">
    <location>
        <begin position="590"/>
        <end position="629"/>
    </location>
</feature>
<evidence type="ECO:0000313" key="3">
    <source>
        <dbReference type="EMBL" id="PFG35233.1"/>
    </source>
</evidence>
<evidence type="ECO:0000256" key="1">
    <source>
        <dbReference type="SAM" id="MobiDB-lite"/>
    </source>
</evidence>
<accession>A0A2A9E8S8</accession>
<sequence>MPLFDVGSERSPLVVLASPEILAFEADARTVVQEHLAALLGEKTFTVTGRIADYRPSESAGATENTAVPETALALDSSGRSVVVVVAATVDEHELSAALGAAGRASRLTRTELAGLYPEGADRFHKDVTDFYDSLPTGRPAQARGGAVRLVVVCADVTPAVRDALAFLRAVGPTVEVFRVGVLPTAPGRRMLDVSPLVVTAASSTISVTQRSSSAVPADTPSPHVVSSLGRVSVTSRRVSEGAITGPVVAVPVGRVSSPELTGPVRTSAFGTAGIMSAAAAADRTTILPPVRPADYPVYSLPPVEPVPPVEQAPFSEEWSSPSPDWAVPLQEIGMPSDEWVPPAPEASDEWLPPVPESSGSSDDWVSSSRRWSGHSPLSGPLPTVDLPPPGTPYTPIFLSVPEVLSDLPARPSGGAVLDAGPRTALNLAVAPASDSGYVAGRGEAAAWDDASGSVPSRSAYRASAFIAAKKYIPEKLDPDLQDEPSFVLDREPERAHAARVPVERARDLPARDLPARDLPARDLPARDLPQRASAVDVVDPQAFDAPNSLDDAPSLDGPSTFSFDGPSSLSFDGSSSPFWVDLSAQFSEPVRFDPPDPPELPDFSDSAPPPAEAWTDEEGVEHDGSPHGPRDDALVELASALHEALPLIWVRHRRNERFEALLHPDGTIETADGEVYADPSWAANAVSGGTASDGWRVWRAGDGGPTLLELLG</sequence>
<feature type="domain" description="RAMA" evidence="2">
    <location>
        <begin position="648"/>
        <end position="708"/>
    </location>
</feature>
<feature type="region of interest" description="Disordered" evidence="1">
    <location>
        <begin position="309"/>
        <end position="387"/>
    </location>
</feature>
<dbReference type="EMBL" id="PDJG01000001">
    <property type="protein sequence ID" value="PFG35233.1"/>
    <property type="molecule type" value="Genomic_DNA"/>
</dbReference>
<evidence type="ECO:0000313" key="4">
    <source>
        <dbReference type="Proteomes" id="UP000225548"/>
    </source>
</evidence>
<keyword evidence="4" id="KW-1185">Reference proteome</keyword>
<name>A0A2A9E8S8_9MICO</name>
<proteinExistence type="predicted"/>